<feature type="domain" description="Solute-binding protein family 5" evidence="4">
    <location>
        <begin position="77"/>
        <end position="436"/>
    </location>
</feature>
<dbReference type="CDD" id="cd08517">
    <property type="entry name" value="PBP2_NikA_DppA_OppA_like_13"/>
    <property type="match status" value="1"/>
</dbReference>
<dbReference type="EMBL" id="JAJHNU010000001">
    <property type="protein sequence ID" value="MDN4120732.1"/>
    <property type="molecule type" value="Genomic_DNA"/>
</dbReference>
<comment type="caution">
    <text evidence="5">The sequence shown here is derived from an EMBL/GenBank/DDBJ whole genome shotgun (WGS) entry which is preliminary data.</text>
</comment>
<dbReference type="RefSeq" id="WP_266124446.1">
    <property type="nucleotide sequence ID" value="NZ_JAJHNU010000001.1"/>
</dbReference>
<evidence type="ECO:0000256" key="2">
    <source>
        <dbReference type="ARBA" id="ARBA00022729"/>
    </source>
</evidence>
<dbReference type="Proteomes" id="UP001168613">
    <property type="component" value="Unassembled WGS sequence"/>
</dbReference>
<sequence length="534" mass="59700">MAFTNLRRVAATVGFTFAMVALSASAADTSKEGGTLVMMTTPEPALITNALSSAPSTAELATKIFDGLLEYDMDMQPTPSLAESWEVSEDGKTVTFNLRKGVVWHDGEPFTSADVQFSLLKVVREYHPRGMANLGPIESIDTPNEHVAVINLKHPYPPMFMGLSSLEAPIVPRHIYEGTDFRANPAVNNPIGTGPFKFVRWEKGNFIELAKNENYWREGRPYLDRLIFRFIADASTRSAALERGEVHVANFGTINPVEMRRLADLPEIEIAEGGYEALAPMMLLELNTQRGPLADKRVRQAIAYALDREFITKNIWYGFGKPAIGPISSVYGNLHTTEGVRKFDVEDRLDIANKLLDDAGYPRDGKKGSRFTIVHDVAPFGEDWRRMGEYIRQALSRLGIDVTLRNSDFPTFARQVHAEYDFDMTSSWSVGMADPTLGVQRNYWSEAINPEVPFANVSRYSNPEGDELWVAAQTELDPSKRAELFHKLQRQIVEDSPLILIMEMQLVALKSSAVQDLITTPLGVRGGLYDTWMK</sequence>
<name>A0ABT8EHG2_9BURK</name>
<keyword evidence="2 3" id="KW-0732">Signal</keyword>
<keyword evidence="6" id="KW-1185">Reference proteome</keyword>
<evidence type="ECO:0000313" key="5">
    <source>
        <dbReference type="EMBL" id="MDN4120732.1"/>
    </source>
</evidence>
<evidence type="ECO:0000313" key="6">
    <source>
        <dbReference type="Proteomes" id="UP001168613"/>
    </source>
</evidence>
<proteinExistence type="inferred from homology"/>
<evidence type="ECO:0000256" key="3">
    <source>
        <dbReference type="SAM" id="SignalP"/>
    </source>
</evidence>
<dbReference type="InterPro" id="IPR039424">
    <property type="entry name" value="SBP_5"/>
</dbReference>
<reference evidence="5" key="1">
    <citation type="submission" date="2021-11" db="EMBL/GenBank/DDBJ databases">
        <title>Draft genome sequence of Alcaligenes endophyticus type strain CCUG 75668T.</title>
        <authorList>
            <person name="Salva-Serra F."/>
            <person name="Duran R.E."/>
            <person name="Seeger M."/>
            <person name="Moore E.R.B."/>
            <person name="Jaen-Luchoro D."/>
        </authorList>
    </citation>
    <scope>NUCLEOTIDE SEQUENCE</scope>
    <source>
        <strain evidence="5">CCUG 75668</strain>
    </source>
</reference>
<accession>A0ABT8EHG2</accession>
<comment type="similarity">
    <text evidence="1">Belongs to the bacterial solute-binding protein 5 family.</text>
</comment>
<dbReference type="Gene3D" id="3.40.190.10">
    <property type="entry name" value="Periplasmic binding protein-like II"/>
    <property type="match status" value="1"/>
</dbReference>
<evidence type="ECO:0000256" key="1">
    <source>
        <dbReference type="ARBA" id="ARBA00005695"/>
    </source>
</evidence>
<feature type="signal peptide" evidence="3">
    <location>
        <begin position="1"/>
        <end position="26"/>
    </location>
</feature>
<dbReference type="InterPro" id="IPR030678">
    <property type="entry name" value="Peptide/Ni-bd"/>
</dbReference>
<dbReference type="InterPro" id="IPR000914">
    <property type="entry name" value="SBP_5_dom"/>
</dbReference>
<dbReference type="PANTHER" id="PTHR30290">
    <property type="entry name" value="PERIPLASMIC BINDING COMPONENT OF ABC TRANSPORTER"/>
    <property type="match status" value="1"/>
</dbReference>
<organism evidence="5 6">
    <name type="scientific">Alcaligenes endophyticus</name>
    <dbReference type="NCBI Taxonomy" id="1929088"/>
    <lineage>
        <taxon>Bacteria</taxon>
        <taxon>Pseudomonadati</taxon>
        <taxon>Pseudomonadota</taxon>
        <taxon>Betaproteobacteria</taxon>
        <taxon>Burkholderiales</taxon>
        <taxon>Alcaligenaceae</taxon>
        <taxon>Alcaligenes</taxon>
    </lineage>
</organism>
<feature type="chain" id="PRO_5047177977" evidence="3">
    <location>
        <begin position="27"/>
        <end position="534"/>
    </location>
</feature>
<dbReference type="Pfam" id="PF00496">
    <property type="entry name" value="SBP_bac_5"/>
    <property type="match status" value="1"/>
</dbReference>
<dbReference type="PANTHER" id="PTHR30290:SF38">
    <property type="entry name" value="D,D-DIPEPTIDE-BINDING PERIPLASMIC PROTEIN DDPA-RELATED"/>
    <property type="match status" value="1"/>
</dbReference>
<dbReference type="SUPFAM" id="SSF53850">
    <property type="entry name" value="Periplasmic binding protein-like II"/>
    <property type="match status" value="1"/>
</dbReference>
<dbReference type="Gene3D" id="3.10.105.10">
    <property type="entry name" value="Dipeptide-binding Protein, Domain 3"/>
    <property type="match status" value="1"/>
</dbReference>
<dbReference type="PIRSF" id="PIRSF002741">
    <property type="entry name" value="MppA"/>
    <property type="match status" value="1"/>
</dbReference>
<protein>
    <submittedName>
        <fullName evidence="5">ABC transporter substrate-binding protein</fullName>
    </submittedName>
</protein>
<gene>
    <name evidence="5" type="ORF">LMS43_05480</name>
</gene>
<evidence type="ECO:0000259" key="4">
    <source>
        <dbReference type="Pfam" id="PF00496"/>
    </source>
</evidence>